<feature type="compositionally biased region" description="Basic and acidic residues" evidence="1">
    <location>
        <begin position="1"/>
        <end position="13"/>
    </location>
</feature>
<dbReference type="KEGG" id="stac:ABII15_37820"/>
<feature type="region of interest" description="Disordered" evidence="1">
    <location>
        <begin position="1"/>
        <end position="36"/>
    </location>
</feature>
<evidence type="ECO:0000256" key="1">
    <source>
        <dbReference type="SAM" id="MobiDB-lite"/>
    </source>
</evidence>
<dbReference type="RefSeq" id="WP_353946819.1">
    <property type="nucleotide sequence ID" value="NZ_CP159534.1"/>
</dbReference>
<organism evidence="2">
    <name type="scientific">Streptomyces tabacisoli</name>
    <dbReference type="NCBI Taxonomy" id="3156398"/>
    <lineage>
        <taxon>Bacteria</taxon>
        <taxon>Bacillati</taxon>
        <taxon>Actinomycetota</taxon>
        <taxon>Actinomycetes</taxon>
        <taxon>Kitasatosporales</taxon>
        <taxon>Streptomycetaceae</taxon>
        <taxon>Streptomyces</taxon>
    </lineage>
</organism>
<accession>A0AAU8J4D1</accession>
<dbReference type="EMBL" id="CP159534">
    <property type="protein sequence ID" value="XCJ75388.1"/>
    <property type="molecule type" value="Genomic_DNA"/>
</dbReference>
<reference evidence="2" key="1">
    <citation type="submission" date="2024-06" db="EMBL/GenBank/DDBJ databases">
        <title>Streptomyces sp. strain HUAS MG91 genome sequences.</title>
        <authorList>
            <person name="Mo P."/>
        </authorList>
    </citation>
    <scope>NUCLEOTIDE SEQUENCE</scope>
    <source>
        <strain evidence="2">HUAS MG91</strain>
    </source>
</reference>
<protein>
    <submittedName>
        <fullName evidence="2">CU044_5270 family protein</fullName>
    </submittedName>
</protein>
<dbReference type="NCBIfam" id="NF038083">
    <property type="entry name" value="CU044_5270_fam"/>
    <property type="match status" value="1"/>
</dbReference>
<name>A0AAU8J4D1_9ACTN</name>
<dbReference type="AlphaFoldDB" id="A0AAU8J4D1"/>
<evidence type="ECO:0000313" key="2">
    <source>
        <dbReference type="EMBL" id="XCJ75388.1"/>
    </source>
</evidence>
<proteinExistence type="predicted"/>
<dbReference type="InterPro" id="IPR047789">
    <property type="entry name" value="CU044_5270-like"/>
</dbReference>
<sequence>MKTSKDTTGRPDALRALAAARPDELDPARLAGGPRQREDLARILAEVPERGSAPSPRGRLALKPLGAVAALTAVAATAVVVTSLDGQSPDGRPEAGPRTSATAVTDARLVLLSAATKAEAAPSEGTYWQTETRSEIVDVAGKAGQLFAVRDAASSRWSVGVRKGTDSLLVSGLNSTVEPRTAADKARWREAGSPGTVEAAASLREDGPRRAYTLGTGRPTVDRTALGDRIYALGPRNVTYKELRQLPTETPALRQLLERLHAQDGTAGQGSGRAAWLLRVAADLVTMPVEPGVRAAAYRVMADLPGVRLSDGVSDPLGRKGVGVTFPVTNRTPLGTVRERLVVDPSTGELLADETLLTEPSARAREAGLKAGTAVDYSATTKASWSERQIAVPGNARH</sequence>
<gene>
    <name evidence="2" type="ORF">ABII15_37820</name>
</gene>